<evidence type="ECO:0000313" key="2">
    <source>
        <dbReference type="EMBL" id="ALS97684.1"/>
    </source>
</evidence>
<proteinExistence type="predicted"/>
<dbReference type="AlphaFoldDB" id="A0A0U2Z5E0"/>
<organism evidence="2 3">
    <name type="scientific">Lacimicrobium alkaliphilum</name>
    <dbReference type="NCBI Taxonomy" id="1526571"/>
    <lineage>
        <taxon>Bacteria</taxon>
        <taxon>Pseudomonadati</taxon>
        <taxon>Pseudomonadota</taxon>
        <taxon>Gammaproteobacteria</taxon>
        <taxon>Alteromonadales</taxon>
        <taxon>Alteromonadaceae</taxon>
        <taxon>Lacimicrobium</taxon>
    </lineage>
</organism>
<name>A0A0U2Z5E0_9ALTE</name>
<accession>A0A0U2Z5E0</accession>
<dbReference type="Proteomes" id="UP000068447">
    <property type="component" value="Chromosome"/>
</dbReference>
<dbReference type="PRINTS" id="PR01483">
    <property type="entry name" value="FASYNTHASE"/>
</dbReference>
<protein>
    <recommendedName>
        <fullName evidence="1">MaoC-like domain-containing protein</fullName>
    </recommendedName>
</protein>
<dbReference type="GO" id="GO:0006633">
    <property type="term" value="P:fatty acid biosynthetic process"/>
    <property type="evidence" value="ECO:0007669"/>
    <property type="project" value="InterPro"/>
</dbReference>
<feature type="domain" description="MaoC-like" evidence="1">
    <location>
        <begin position="185"/>
        <end position="261"/>
    </location>
</feature>
<dbReference type="InterPro" id="IPR029069">
    <property type="entry name" value="HotDog_dom_sf"/>
</dbReference>
<dbReference type="SUPFAM" id="SSF54637">
    <property type="entry name" value="Thioesterase/thiol ester dehydrase-isomerase"/>
    <property type="match status" value="2"/>
</dbReference>
<dbReference type="GO" id="GO:0004312">
    <property type="term" value="F:fatty acid synthase activity"/>
    <property type="evidence" value="ECO:0007669"/>
    <property type="project" value="InterPro"/>
</dbReference>
<dbReference type="InterPro" id="IPR003965">
    <property type="entry name" value="Fatty_acid_synthase"/>
</dbReference>
<dbReference type="PANTHER" id="PTHR43841">
    <property type="entry name" value="3-HYDROXYACYL-THIOESTER DEHYDRATASE HTDX-RELATED"/>
    <property type="match status" value="1"/>
</dbReference>
<sequence length="283" mass="31847">MQIREFTPASLPAVPPMLLKAAVKSSFSGEMPTLPNLTLRCEGLKAGSEKMDEYHSLIHWPHKDRVHPAWLHCLALPLHLALLLDKGFPFKVMGLVHMENRIRQYRPIGRDEKLDVSCYFDGLRRHRLGWQVTLVTQVLIDDALVLESKGISLVKTGDLPKRALPATSANLPEGEIWELDASLGRQYARVSGDYNPIHLYPWSARFFGFKAQIIHGMWSKGRCISALADKLGDSFDIRVSFRKPIFLPCEVSFHCQSEAQSGSFTLGSADGEKLHLSGKYERI</sequence>
<dbReference type="Gene3D" id="3.10.129.10">
    <property type="entry name" value="Hotdog Thioesterase"/>
    <property type="match status" value="1"/>
</dbReference>
<keyword evidence="3" id="KW-1185">Reference proteome</keyword>
<dbReference type="PANTHER" id="PTHR43841:SF3">
    <property type="entry name" value="(3R)-HYDROXYACYL-ACP DEHYDRATASE SUBUNIT HADB"/>
    <property type="match status" value="1"/>
</dbReference>
<dbReference type="GO" id="GO:0005835">
    <property type="term" value="C:fatty acid synthase complex"/>
    <property type="evidence" value="ECO:0007669"/>
    <property type="project" value="InterPro"/>
</dbReference>
<reference evidence="2 3" key="1">
    <citation type="submission" date="2015-12" db="EMBL/GenBank/DDBJ databases">
        <title>Complete genome of Lacimicrobium alkaliphilum KCTC 32984.</title>
        <authorList>
            <person name="Kim S.-G."/>
            <person name="Lee Y.-J."/>
        </authorList>
    </citation>
    <scope>NUCLEOTIDE SEQUENCE [LARGE SCALE GENOMIC DNA]</scope>
    <source>
        <strain evidence="2 3">YelD216</strain>
    </source>
</reference>
<evidence type="ECO:0000259" key="1">
    <source>
        <dbReference type="Pfam" id="PF01575"/>
    </source>
</evidence>
<dbReference type="KEGG" id="lal:AT746_04955"/>
<gene>
    <name evidence="2" type="ORF">AT746_04955</name>
</gene>
<dbReference type="Pfam" id="PF01575">
    <property type="entry name" value="MaoC_dehydratas"/>
    <property type="match status" value="1"/>
</dbReference>
<dbReference type="STRING" id="1526571.AT746_04955"/>
<evidence type="ECO:0000313" key="3">
    <source>
        <dbReference type="Proteomes" id="UP000068447"/>
    </source>
</evidence>
<dbReference type="EMBL" id="CP013650">
    <property type="protein sequence ID" value="ALS97684.1"/>
    <property type="molecule type" value="Genomic_DNA"/>
</dbReference>
<dbReference type="RefSeq" id="WP_062477279.1">
    <property type="nucleotide sequence ID" value="NZ_CP013650.1"/>
</dbReference>
<dbReference type="InterPro" id="IPR002539">
    <property type="entry name" value="MaoC-like_dom"/>
</dbReference>